<dbReference type="AlphaFoldDB" id="A0A1T5MDZ1"/>
<keyword evidence="3" id="KW-1185">Reference proteome</keyword>
<keyword evidence="2" id="KW-0808">Transferase</keyword>
<dbReference type="SUPFAM" id="SSF100950">
    <property type="entry name" value="NagB/RpiA/CoA transferase-like"/>
    <property type="match status" value="1"/>
</dbReference>
<dbReference type="SMART" id="SM00882">
    <property type="entry name" value="CoA_trans"/>
    <property type="match status" value="1"/>
</dbReference>
<gene>
    <name evidence="2" type="ORF">SAMN02194393_04465</name>
</gene>
<dbReference type="RefSeq" id="WP_079494812.1">
    <property type="nucleotide sequence ID" value="NZ_FUZT01000014.1"/>
</dbReference>
<dbReference type="OrthoDB" id="9805230at2"/>
<dbReference type="PANTHER" id="PTHR43293">
    <property type="entry name" value="ACETATE COA-TRANSFERASE YDIF"/>
    <property type="match status" value="1"/>
</dbReference>
<dbReference type="Pfam" id="PF01144">
    <property type="entry name" value="CoA_trans"/>
    <property type="match status" value="1"/>
</dbReference>
<organism evidence="2 3">
    <name type="scientific">Maledivibacter halophilus</name>
    <dbReference type="NCBI Taxonomy" id="36842"/>
    <lineage>
        <taxon>Bacteria</taxon>
        <taxon>Bacillati</taxon>
        <taxon>Bacillota</taxon>
        <taxon>Clostridia</taxon>
        <taxon>Peptostreptococcales</taxon>
        <taxon>Caminicellaceae</taxon>
        <taxon>Maledivibacter</taxon>
    </lineage>
</organism>
<dbReference type="InterPro" id="IPR004165">
    <property type="entry name" value="CoA_trans_fam_I"/>
</dbReference>
<comment type="similarity">
    <text evidence="1">Belongs to the 3-oxoacid CoA-transferase subunit B family.</text>
</comment>
<sequence>MSQYSVADMMVVAIARRLKNNEKVFHGVASPVPMVATMLAKNSYAPKLVYLNIAGGVNTKPKKLEKSTDGPELIEGCASMFTLTDIFDLSARGELDVAFLSGVQIDVKGRLNVSAIGDFNKPKVRLPGGAGSAVLVPTVKKAFIWRTKHNKRTFVEKCDFVTTQGNIEYIFTPLCIFKKDEEGLKLDRIFKNSSLEEIIENTGFEIRYDEIVYEEEPTKEEMDLLDKIDPEKIREIEF</sequence>
<dbReference type="PANTHER" id="PTHR43293:SF3">
    <property type="entry name" value="CHOLESTEROL RING-CLEAVING HYDROLASE IPDB SUBUNIT"/>
    <property type="match status" value="1"/>
</dbReference>
<evidence type="ECO:0000313" key="3">
    <source>
        <dbReference type="Proteomes" id="UP000190285"/>
    </source>
</evidence>
<dbReference type="Gene3D" id="3.40.1080.10">
    <property type="entry name" value="Glutaconate Coenzyme A-transferase"/>
    <property type="match status" value="1"/>
</dbReference>
<proteinExistence type="inferred from homology"/>
<reference evidence="2 3" key="1">
    <citation type="submission" date="2017-02" db="EMBL/GenBank/DDBJ databases">
        <authorList>
            <person name="Peterson S.W."/>
        </authorList>
    </citation>
    <scope>NUCLEOTIDE SEQUENCE [LARGE SCALE GENOMIC DNA]</scope>
    <source>
        <strain evidence="2 3">M1</strain>
    </source>
</reference>
<protein>
    <submittedName>
        <fullName evidence="2">Glutaconate CoA-transferase subunit B</fullName>
    </submittedName>
</protein>
<accession>A0A1T5MDZ1</accession>
<evidence type="ECO:0000256" key="1">
    <source>
        <dbReference type="ARBA" id="ARBA00007047"/>
    </source>
</evidence>
<name>A0A1T5MDZ1_9FIRM</name>
<dbReference type="InterPro" id="IPR037171">
    <property type="entry name" value="NagB/RpiA_transferase-like"/>
</dbReference>
<dbReference type="GO" id="GO:0008410">
    <property type="term" value="F:CoA-transferase activity"/>
    <property type="evidence" value="ECO:0007669"/>
    <property type="project" value="InterPro"/>
</dbReference>
<dbReference type="EMBL" id="FUZT01000014">
    <property type="protein sequence ID" value="SKC86099.1"/>
    <property type="molecule type" value="Genomic_DNA"/>
</dbReference>
<dbReference type="Proteomes" id="UP000190285">
    <property type="component" value="Unassembled WGS sequence"/>
</dbReference>
<dbReference type="STRING" id="36842.SAMN02194393_04465"/>
<evidence type="ECO:0000313" key="2">
    <source>
        <dbReference type="EMBL" id="SKC86099.1"/>
    </source>
</evidence>